<dbReference type="AlphaFoldDB" id="A0A154WGY1"/>
<feature type="region of interest" description="Disordered" evidence="1">
    <location>
        <begin position="193"/>
        <end position="214"/>
    </location>
</feature>
<organism evidence="2 3">
    <name type="scientific">Oceanibaculum pacificum</name>
    <dbReference type="NCBI Taxonomy" id="580166"/>
    <lineage>
        <taxon>Bacteria</taxon>
        <taxon>Pseudomonadati</taxon>
        <taxon>Pseudomonadota</taxon>
        <taxon>Alphaproteobacteria</taxon>
        <taxon>Rhodospirillales</taxon>
        <taxon>Oceanibaculaceae</taxon>
        <taxon>Oceanibaculum</taxon>
    </lineage>
</organism>
<dbReference type="EMBL" id="LPXN01000002">
    <property type="protein sequence ID" value="KZD12735.1"/>
    <property type="molecule type" value="Genomic_DNA"/>
</dbReference>
<evidence type="ECO:0000313" key="2">
    <source>
        <dbReference type="EMBL" id="KZD12735.1"/>
    </source>
</evidence>
<protein>
    <submittedName>
        <fullName evidence="2">Uncharacterized protein</fullName>
    </submittedName>
</protein>
<reference evidence="2 3" key="1">
    <citation type="submission" date="2015-12" db="EMBL/GenBank/DDBJ databases">
        <title>Genome sequence of Oceanibaculum pacificum MCCC 1A02656.</title>
        <authorList>
            <person name="Lu L."/>
            <person name="Lai Q."/>
            <person name="Shao Z."/>
            <person name="Qian P."/>
        </authorList>
    </citation>
    <scope>NUCLEOTIDE SEQUENCE [LARGE SCALE GENOMIC DNA]</scope>
    <source>
        <strain evidence="2 3">MCCC 1A02656</strain>
    </source>
</reference>
<feature type="compositionally biased region" description="Basic and acidic residues" evidence="1">
    <location>
        <begin position="198"/>
        <end position="210"/>
    </location>
</feature>
<evidence type="ECO:0000256" key="1">
    <source>
        <dbReference type="SAM" id="MobiDB-lite"/>
    </source>
</evidence>
<evidence type="ECO:0000313" key="3">
    <source>
        <dbReference type="Proteomes" id="UP000076400"/>
    </source>
</evidence>
<sequence length="343" mass="35871">MAASPTQILQALPTGAQIQASVTGIQPPPAAGQPPLPMGLQPLPGGGVAIQASVVGRTAAGQPLLQTPAGLVTVQGAQGLPLGSGVTLGLSPEALRGLEALARGGQPTALPQAATVPGGLGRQWPALQEALAQLAQVNPALAQSVLQSAIPQPGPQLAGALLFVMAAMRGGDLRGLLGDSAVRTLGGRDGRTPLIGRLSDDMGRMSRDAPDSSGQEWRGYYLPMFDGQQLQQIRLFMRGPNDEGEGGEEGGGQGHRFLIDLDLSRLGALQLDGLARKDRLDLIVRTHRRLPMEVRRDIDTLFIETAEQVGLKGQVSFQSTPHFPPLPFVDKSETIEIHGEVEA</sequence>
<keyword evidence="3" id="KW-1185">Reference proteome</keyword>
<name>A0A154WGY1_9PROT</name>
<dbReference type="Proteomes" id="UP000076400">
    <property type="component" value="Unassembled WGS sequence"/>
</dbReference>
<proteinExistence type="predicted"/>
<gene>
    <name evidence="2" type="ORF">AUP43_04065</name>
</gene>
<comment type="caution">
    <text evidence="2">The sequence shown here is derived from an EMBL/GenBank/DDBJ whole genome shotgun (WGS) entry which is preliminary data.</text>
</comment>
<accession>A0A154WGY1</accession>